<dbReference type="EMBL" id="JACHMS010000001">
    <property type="protein sequence ID" value="MBB4710923.1"/>
    <property type="molecule type" value="Genomic_DNA"/>
</dbReference>
<organism evidence="2 3">
    <name type="scientific">Streptomyces luteogriseus</name>
    <dbReference type="NCBI Taxonomy" id="68233"/>
    <lineage>
        <taxon>Bacteria</taxon>
        <taxon>Bacillati</taxon>
        <taxon>Actinomycetota</taxon>
        <taxon>Actinomycetes</taxon>
        <taxon>Kitasatosporales</taxon>
        <taxon>Streptomycetaceae</taxon>
        <taxon>Streptomyces</taxon>
    </lineage>
</organism>
<dbReference type="InterPro" id="IPR016064">
    <property type="entry name" value="NAD/diacylglycerol_kinase_sf"/>
</dbReference>
<gene>
    <name evidence="2" type="ORF">BJ965_000805</name>
</gene>
<evidence type="ECO:0000256" key="1">
    <source>
        <dbReference type="SAM" id="MobiDB-lite"/>
    </source>
</evidence>
<accession>A0A7W7DI98</accession>
<protein>
    <submittedName>
        <fullName evidence="2">Uncharacterized protein</fullName>
    </submittedName>
</protein>
<keyword evidence="3" id="KW-1185">Reference proteome</keyword>
<sequence length="92" mass="9894">MIAAGTRKLHHLGRGGDAPILCLDALTDGVELRIDLGCIGDRVFVNNASFGAWPTVVHPYRDDKAVTALQLLPDLQPPKRPAPHRPRPGRGG</sequence>
<evidence type="ECO:0000313" key="2">
    <source>
        <dbReference type="EMBL" id="MBB4710923.1"/>
    </source>
</evidence>
<dbReference type="AlphaFoldDB" id="A0A7W7DI98"/>
<comment type="caution">
    <text evidence="2">The sequence shown here is derived from an EMBL/GenBank/DDBJ whole genome shotgun (WGS) entry which is preliminary data.</text>
</comment>
<reference evidence="2 3" key="1">
    <citation type="submission" date="2020-08" db="EMBL/GenBank/DDBJ databases">
        <title>Sequencing the genomes of 1000 actinobacteria strains.</title>
        <authorList>
            <person name="Klenk H.-P."/>
        </authorList>
    </citation>
    <scope>NUCLEOTIDE SEQUENCE [LARGE SCALE GENOMIC DNA]</scope>
    <source>
        <strain evidence="2 3">DSM 40483</strain>
    </source>
</reference>
<proteinExistence type="predicted"/>
<dbReference type="SUPFAM" id="SSF111331">
    <property type="entry name" value="NAD kinase/diacylglycerol kinase-like"/>
    <property type="match status" value="1"/>
</dbReference>
<evidence type="ECO:0000313" key="3">
    <source>
        <dbReference type="Proteomes" id="UP000565089"/>
    </source>
</evidence>
<feature type="region of interest" description="Disordered" evidence="1">
    <location>
        <begin position="72"/>
        <end position="92"/>
    </location>
</feature>
<name>A0A7W7DI98_9ACTN</name>
<feature type="compositionally biased region" description="Basic residues" evidence="1">
    <location>
        <begin position="81"/>
        <end position="92"/>
    </location>
</feature>
<dbReference type="Proteomes" id="UP000565089">
    <property type="component" value="Unassembled WGS sequence"/>
</dbReference>